<dbReference type="InterPro" id="IPR006595">
    <property type="entry name" value="CTLH_C"/>
</dbReference>
<keyword evidence="5 17" id="KW-1133">Transmembrane helix</keyword>
<evidence type="ECO:0000256" key="2">
    <source>
        <dbReference type="ARBA" id="ARBA00008586"/>
    </source>
</evidence>
<evidence type="ECO:0000256" key="3">
    <source>
        <dbReference type="ARBA" id="ARBA00022448"/>
    </source>
</evidence>
<keyword evidence="21" id="KW-1185">Reference proteome</keyword>
<dbReference type="EMBL" id="SOYY01000020">
    <property type="protein sequence ID" value="KAA0706910.1"/>
    <property type="molecule type" value="Genomic_DNA"/>
</dbReference>
<feature type="domain" description="CTLH" evidence="19">
    <location>
        <begin position="69"/>
        <end position="126"/>
    </location>
</feature>
<comment type="caution">
    <text evidence="20">The sequence shown here is derived from an EMBL/GenBank/DDBJ whole genome shotgun (WGS) entry which is preliminary data.</text>
</comment>
<dbReference type="FunFam" id="1.20.1250.20:FF:000059">
    <property type="entry name" value="Solute carrier family 17 member 9"/>
    <property type="match status" value="1"/>
</dbReference>
<evidence type="ECO:0000256" key="1">
    <source>
        <dbReference type="ARBA" id="ARBA00004155"/>
    </source>
</evidence>
<feature type="transmembrane region" description="Helical" evidence="17">
    <location>
        <begin position="614"/>
        <end position="635"/>
    </location>
</feature>
<evidence type="ECO:0000313" key="20">
    <source>
        <dbReference type="EMBL" id="KAA0706910.1"/>
    </source>
</evidence>
<protein>
    <recommendedName>
        <fullName evidence="14">Voltage-gated purine nucleotide uniporter SLC17A9</fullName>
    </recommendedName>
    <alternativeName>
        <fullName evidence="16">Solute carrier family 17 member 9</fullName>
    </alternativeName>
    <alternativeName>
        <fullName evidence="15">Vesicular nucleotide transporter</fullName>
    </alternativeName>
</protein>
<dbReference type="InterPro" id="IPR006594">
    <property type="entry name" value="LisH"/>
</dbReference>
<evidence type="ECO:0000256" key="9">
    <source>
        <dbReference type="ARBA" id="ARBA00024185"/>
    </source>
</evidence>
<evidence type="ECO:0000256" key="5">
    <source>
        <dbReference type="ARBA" id="ARBA00022989"/>
    </source>
</evidence>
<feature type="transmembrane region" description="Helical" evidence="17">
    <location>
        <begin position="278"/>
        <end position="297"/>
    </location>
</feature>
<dbReference type="PANTHER" id="PTHR11662">
    <property type="entry name" value="SOLUTE CARRIER FAMILY 17"/>
    <property type="match status" value="1"/>
</dbReference>
<evidence type="ECO:0000256" key="17">
    <source>
        <dbReference type="SAM" id="Phobius"/>
    </source>
</evidence>
<dbReference type="Pfam" id="PF07690">
    <property type="entry name" value="MFS_1"/>
    <property type="match status" value="1"/>
</dbReference>
<dbReference type="PROSITE" id="PS00217">
    <property type="entry name" value="SUGAR_TRANSPORT_2"/>
    <property type="match status" value="1"/>
</dbReference>
<dbReference type="GO" id="GO:0072530">
    <property type="term" value="P:purine-containing compound transmembrane transport"/>
    <property type="evidence" value="ECO:0007669"/>
    <property type="project" value="UniProtKB-ARBA"/>
</dbReference>
<dbReference type="GO" id="GO:0005765">
    <property type="term" value="C:lysosomal membrane"/>
    <property type="evidence" value="ECO:0007669"/>
    <property type="project" value="UniProtKB-SubCell"/>
</dbReference>
<dbReference type="Gene3D" id="1.20.1250.20">
    <property type="entry name" value="MFS general substrate transporter like domains"/>
    <property type="match status" value="2"/>
</dbReference>
<comment type="function">
    <text evidence="13">Voltage-gated ATP nucleotide uniporter that can also transport the purine nucleotides ADP and GTP. Uses the membrane potential as the driving force to control ATP accumulation in lysosomes and secretory vesicles. By controlling ATP storage in lysosomes, regulates ATP-dependent proteins of these organelles. Also indirectly regulates the exocytosis of ATP through its import into lysosomes in astrocytes and secretory vesicles such as adrenal chromaffin granules, mucin granules and synaptic vesicles.</text>
</comment>
<comment type="similarity">
    <text evidence="2">Belongs to the major facilitator superfamily. Sodium/anion cotransporter family.</text>
</comment>
<dbReference type="InterPro" id="IPR013144">
    <property type="entry name" value="CRA_dom"/>
</dbReference>
<evidence type="ECO:0000256" key="14">
    <source>
        <dbReference type="ARBA" id="ARBA00074107"/>
    </source>
</evidence>
<gene>
    <name evidence="20" type="ORF">E1301_Tti002230</name>
</gene>
<accession>A0A5A9NAW8</accession>
<dbReference type="CDD" id="cd17380">
    <property type="entry name" value="MFS_SLC17A9_like"/>
    <property type="match status" value="1"/>
</dbReference>
<dbReference type="InterPro" id="IPR024964">
    <property type="entry name" value="CTLH/CRA"/>
</dbReference>
<comment type="catalytic activity">
    <reaction evidence="10">
        <text>GTP(in) = GTP(out)</text>
        <dbReference type="Rhea" id="RHEA:75787"/>
        <dbReference type="ChEBI" id="CHEBI:37565"/>
    </reaction>
</comment>
<dbReference type="PANTHER" id="PTHR11662:SF279">
    <property type="entry name" value="VOLTAGE-GATED PURINE NUCLEOTIDE UNIPORTER SLC17A9"/>
    <property type="match status" value="1"/>
</dbReference>
<dbReference type="InterPro" id="IPR011701">
    <property type="entry name" value="MFS"/>
</dbReference>
<feature type="transmembrane region" description="Helical" evidence="17">
    <location>
        <begin position="399"/>
        <end position="416"/>
    </location>
</feature>
<feature type="transmembrane region" description="Helical" evidence="17">
    <location>
        <begin position="239"/>
        <end position="258"/>
    </location>
</feature>
<dbReference type="InterPro" id="IPR036259">
    <property type="entry name" value="MFS_trans_sf"/>
</dbReference>
<dbReference type="InterPro" id="IPR005829">
    <property type="entry name" value="Sugar_transporter_CS"/>
</dbReference>
<evidence type="ECO:0000256" key="7">
    <source>
        <dbReference type="ARBA" id="ARBA00023228"/>
    </source>
</evidence>
<keyword evidence="3" id="KW-0813">Transport</keyword>
<feature type="transmembrane region" description="Helical" evidence="17">
    <location>
        <begin position="584"/>
        <end position="608"/>
    </location>
</feature>
<evidence type="ECO:0000256" key="8">
    <source>
        <dbReference type="ARBA" id="ARBA00023329"/>
    </source>
</evidence>
<feature type="transmembrane region" description="Helical" evidence="17">
    <location>
        <begin position="368"/>
        <end position="387"/>
    </location>
</feature>
<dbReference type="GO" id="GO:0042584">
    <property type="term" value="C:chromaffin granule membrane"/>
    <property type="evidence" value="ECO:0007669"/>
    <property type="project" value="UniProtKB-SubCell"/>
</dbReference>
<dbReference type="Pfam" id="PF10607">
    <property type="entry name" value="CTLH"/>
    <property type="match status" value="1"/>
</dbReference>
<dbReference type="PROSITE" id="PS50897">
    <property type="entry name" value="CTLH"/>
    <property type="match status" value="1"/>
</dbReference>
<comment type="catalytic activity">
    <reaction evidence="11">
        <text>ATP(in) = ATP(out)</text>
        <dbReference type="Rhea" id="RHEA:75687"/>
        <dbReference type="ChEBI" id="CHEBI:30616"/>
    </reaction>
</comment>
<dbReference type="GO" id="GO:0160042">
    <property type="term" value="F:purine nucleotide uniporter activity"/>
    <property type="evidence" value="ECO:0007669"/>
    <property type="project" value="UniProtKB-ARBA"/>
</dbReference>
<keyword evidence="6 17" id="KW-0472">Membrane</keyword>
<comment type="catalytic activity">
    <reaction evidence="12">
        <text>ADP(in) = ADP(out)</text>
        <dbReference type="Rhea" id="RHEA:75783"/>
        <dbReference type="ChEBI" id="CHEBI:456216"/>
    </reaction>
</comment>
<dbReference type="SMART" id="SM00667">
    <property type="entry name" value="LisH"/>
    <property type="match status" value="1"/>
</dbReference>
<dbReference type="InterPro" id="IPR044777">
    <property type="entry name" value="SLC17A9-like"/>
</dbReference>
<dbReference type="PROSITE" id="PS50850">
    <property type="entry name" value="MFS"/>
    <property type="match status" value="1"/>
</dbReference>
<evidence type="ECO:0000259" key="19">
    <source>
        <dbReference type="PROSITE" id="PS50897"/>
    </source>
</evidence>
<feature type="transmembrane region" description="Helical" evidence="17">
    <location>
        <begin position="306"/>
        <end position="325"/>
    </location>
</feature>
<feature type="transmembrane region" description="Helical" evidence="17">
    <location>
        <begin position="495"/>
        <end position="515"/>
    </location>
</feature>
<dbReference type="GO" id="GO:1904669">
    <property type="term" value="P:ATP export"/>
    <property type="evidence" value="ECO:0007669"/>
    <property type="project" value="UniProtKB-ARBA"/>
</dbReference>
<evidence type="ECO:0000256" key="13">
    <source>
        <dbReference type="ARBA" id="ARBA00056522"/>
    </source>
</evidence>
<evidence type="ECO:0000256" key="6">
    <source>
        <dbReference type="ARBA" id="ARBA00023136"/>
    </source>
</evidence>
<comment type="subcellular location">
    <subcellularLocation>
        <location evidence="9">Cytoplasmic vesicle</location>
        <location evidence="9">Secretory vesicle</location>
        <location evidence="9">Chromaffin granule membrane</location>
        <topology evidence="9">Multi-pass membrane protein</topology>
    </subcellularLocation>
    <subcellularLocation>
        <location evidence="1">Lysosome membrane</location>
        <topology evidence="1">Multi-pass membrane protein</topology>
    </subcellularLocation>
</comment>
<keyword evidence="7" id="KW-0458">Lysosome</keyword>
<reference evidence="20 21" key="1">
    <citation type="journal article" date="2019" name="Mol. Ecol. Resour.">
        <title>Chromosome-level genome assembly of Triplophysa tibetana, a fish adapted to the harsh high-altitude environment of the Tibetan Plateau.</title>
        <authorList>
            <person name="Yang X."/>
            <person name="Liu H."/>
            <person name="Ma Z."/>
            <person name="Zou Y."/>
            <person name="Zou M."/>
            <person name="Mao Y."/>
            <person name="Li X."/>
            <person name="Wang H."/>
            <person name="Chen T."/>
            <person name="Wang W."/>
            <person name="Yang R."/>
        </authorList>
    </citation>
    <scope>NUCLEOTIDE SEQUENCE [LARGE SCALE GENOMIC DNA]</scope>
    <source>
        <strain evidence="20">TTIB1903HZAU</strain>
        <tissue evidence="20">Muscle</tissue>
    </source>
</reference>
<organism evidence="20 21">
    <name type="scientific">Triplophysa tibetana</name>
    <dbReference type="NCBI Taxonomy" id="1572043"/>
    <lineage>
        <taxon>Eukaryota</taxon>
        <taxon>Metazoa</taxon>
        <taxon>Chordata</taxon>
        <taxon>Craniata</taxon>
        <taxon>Vertebrata</taxon>
        <taxon>Euteleostomi</taxon>
        <taxon>Actinopterygii</taxon>
        <taxon>Neopterygii</taxon>
        <taxon>Teleostei</taxon>
        <taxon>Ostariophysi</taxon>
        <taxon>Cypriniformes</taxon>
        <taxon>Nemacheilidae</taxon>
        <taxon>Triplophysa</taxon>
    </lineage>
</organism>
<dbReference type="PROSITE" id="PS50896">
    <property type="entry name" value="LISH"/>
    <property type="match status" value="1"/>
</dbReference>
<evidence type="ECO:0000259" key="18">
    <source>
        <dbReference type="PROSITE" id="PS50850"/>
    </source>
</evidence>
<dbReference type="Pfam" id="PF08513">
    <property type="entry name" value="LisH"/>
    <property type="match status" value="1"/>
</dbReference>
<dbReference type="SMART" id="SM00668">
    <property type="entry name" value="CTLH"/>
    <property type="match status" value="1"/>
</dbReference>
<name>A0A5A9NAW8_9TELE</name>
<feature type="transmembrane region" description="Helical" evidence="17">
    <location>
        <begin position="527"/>
        <end position="548"/>
    </location>
</feature>
<evidence type="ECO:0000256" key="11">
    <source>
        <dbReference type="ARBA" id="ARBA00044897"/>
    </source>
</evidence>
<proteinExistence type="inferred from homology"/>
<evidence type="ECO:0000256" key="15">
    <source>
        <dbReference type="ARBA" id="ARBA00079665"/>
    </source>
</evidence>
<dbReference type="AlphaFoldDB" id="A0A5A9NAW8"/>
<dbReference type="FunFam" id="1.20.1250.20:FF:000150">
    <property type="entry name" value="Solute carrier family 17 member 9"/>
    <property type="match status" value="1"/>
</dbReference>
<evidence type="ECO:0000256" key="12">
    <source>
        <dbReference type="ARBA" id="ARBA00051849"/>
    </source>
</evidence>
<sequence length="655" mass="73264">MTEHFMMSYAEKPEDITREEWMEKLNNVHIQRADMNRLIMNYLVTEGFKEAAEKFRMESGIEPSVDLDSLDERIKIREMVLKGQIQEAIALINSLHPELLDTNRYLYFHLQQQHLIELIRLRETEAALEFAQTQLAEQGEESRECLTEMERTLALLAFDNPEESPFGDLLNMMQRQKVWSEVNQAVLDYENRESTPKLAKLLKLLLWAQNELDQKKVKYPKMTDLSKGTIEDPKPVARLWTVVLLLGTCLLYCARVAMPICAVSMAERFSWSKRETGMVLGSFFWGYCFTQVLGGYVSDRVGGEKVLLLSAAAWGAMTAFTPILAHFCSQPIVSMTISRFLMGLLQGVHYPSLASLCSQKVVESERGFLMSTVGSGSYLGTLVIGGIGSLMLDLYGWESVFYISGLLSMFWAYLMWKYLLKGEGPIITLESLGSAGTQSKLSKRNWLRLFRQPAVCAVIITHLCTASTFFTLLSWLPTFFKDTFPGAKGWVFNVIPWFVAIPSSLFSGCLADHLISQGFDTASVRKLMQFFSMGVSSVFTLCLCWTTTFPAAVAFVSATMGLTTFSHSGVSVNVQDLAPSCAGALFGVMNTCGAFTGVIMVYFSGYLIEATGSWGSVFGLITVVNLLGLGMFLTFAEARRVDIDIAKGRHHNIHI</sequence>
<dbReference type="Proteomes" id="UP000324632">
    <property type="component" value="Chromosome 20"/>
</dbReference>
<dbReference type="SMART" id="SM00757">
    <property type="entry name" value="CRA"/>
    <property type="match status" value="1"/>
</dbReference>
<evidence type="ECO:0000313" key="21">
    <source>
        <dbReference type="Proteomes" id="UP000324632"/>
    </source>
</evidence>
<keyword evidence="4 17" id="KW-0812">Transmembrane</keyword>
<keyword evidence="8" id="KW-0968">Cytoplasmic vesicle</keyword>
<feature type="transmembrane region" description="Helical" evidence="17">
    <location>
        <begin position="454"/>
        <end position="475"/>
    </location>
</feature>
<dbReference type="SUPFAM" id="SSF103473">
    <property type="entry name" value="MFS general substrate transporter"/>
    <property type="match status" value="1"/>
</dbReference>
<evidence type="ECO:0000256" key="10">
    <source>
        <dbReference type="ARBA" id="ARBA00036284"/>
    </source>
</evidence>
<evidence type="ECO:0000256" key="4">
    <source>
        <dbReference type="ARBA" id="ARBA00022692"/>
    </source>
</evidence>
<dbReference type="InterPro" id="IPR050382">
    <property type="entry name" value="MFS_Na/Anion_cotransporter"/>
</dbReference>
<feature type="domain" description="Major facilitator superfamily (MFS) profile" evidence="18">
    <location>
        <begin position="240"/>
        <end position="640"/>
    </location>
</feature>
<evidence type="ECO:0000256" key="16">
    <source>
        <dbReference type="ARBA" id="ARBA00079853"/>
    </source>
</evidence>
<dbReference type="InterPro" id="IPR020846">
    <property type="entry name" value="MFS_dom"/>
</dbReference>